<keyword evidence="3" id="KW-1185">Reference proteome</keyword>
<evidence type="ECO:0000256" key="1">
    <source>
        <dbReference type="SAM" id="MobiDB-lite"/>
    </source>
</evidence>
<dbReference type="EMBL" id="AZBU02000001">
    <property type="protein sequence ID" value="TMS32585.1"/>
    <property type="molecule type" value="Genomic_DNA"/>
</dbReference>
<dbReference type="EMBL" id="CM016762">
    <property type="protein sequence ID" value="TMS32585.1"/>
    <property type="molecule type" value="Genomic_DNA"/>
</dbReference>
<dbReference type="AlphaFoldDB" id="A0A4U8UKF4"/>
<protein>
    <submittedName>
        <fullName evidence="2">Uncharacterized protein</fullName>
    </submittedName>
</protein>
<feature type="region of interest" description="Disordered" evidence="1">
    <location>
        <begin position="18"/>
        <end position="37"/>
    </location>
</feature>
<organism evidence="2 3">
    <name type="scientific">Steinernema carpocapsae</name>
    <name type="common">Entomopathogenic nematode</name>
    <dbReference type="NCBI Taxonomy" id="34508"/>
    <lineage>
        <taxon>Eukaryota</taxon>
        <taxon>Metazoa</taxon>
        <taxon>Ecdysozoa</taxon>
        <taxon>Nematoda</taxon>
        <taxon>Chromadorea</taxon>
        <taxon>Rhabditida</taxon>
        <taxon>Tylenchina</taxon>
        <taxon>Panagrolaimomorpha</taxon>
        <taxon>Strongyloidoidea</taxon>
        <taxon>Steinernematidae</taxon>
        <taxon>Steinernema</taxon>
    </lineage>
</organism>
<dbReference type="Proteomes" id="UP000298663">
    <property type="component" value="Chromosome X"/>
</dbReference>
<sequence>MPFNTKKQNELYRLSSHLKSSKKAYKRDKATKPPSKQDVMLPRALPTLLLLALAVYSLAKHSKLGHKKHHHEHVCSPQLLHELSDHICEFGALIWEERLCDKDVPFLGDYNSTYEFLHEWCCNRSSCSITILAQMACDRC</sequence>
<gene>
    <name evidence="2" type="ORF">L596_000405</name>
</gene>
<evidence type="ECO:0000313" key="2">
    <source>
        <dbReference type="EMBL" id="TMS32585.1"/>
    </source>
</evidence>
<proteinExistence type="predicted"/>
<reference evidence="2 3" key="1">
    <citation type="journal article" date="2015" name="Genome Biol.">
        <title>Comparative genomics of Steinernema reveals deeply conserved gene regulatory networks.</title>
        <authorList>
            <person name="Dillman A.R."/>
            <person name="Macchietto M."/>
            <person name="Porter C.F."/>
            <person name="Rogers A."/>
            <person name="Williams B."/>
            <person name="Antoshechkin I."/>
            <person name="Lee M.M."/>
            <person name="Goodwin Z."/>
            <person name="Lu X."/>
            <person name="Lewis E.E."/>
            <person name="Goodrich-Blair H."/>
            <person name="Stock S.P."/>
            <person name="Adams B.J."/>
            <person name="Sternberg P.W."/>
            <person name="Mortazavi A."/>
        </authorList>
    </citation>
    <scope>NUCLEOTIDE SEQUENCE [LARGE SCALE GENOMIC DNA]</scope>
    <source>
        <strain evidence="2 3">ALL</strain>
    </source>
</reference>
<comment type="caution">
    <text evidence="2">The sequence shown here is derived from an EMBL/GenBank/DDBJ whole genome shotgun (WGS) entry which is preliminary data.</text>
</comment>
<name>A0A4U8UKF4_STECR</name>
<accession>A0A4U8UKF4</accession>
<evidence type="ECO:0000313" key="3">
    <source>
        <dbReference type="Proteomes" id="UP000298663"/>
    </source>
</evidence>
<reference evidence="2 3" key="2">
    <citation type="journal article" date="2019" name="G3 (Bethesda)">
        <title>Hybrid Assembly of the Genome of the Entomopathogenic Nematode Steinernema carpocapsae Identifies the X-Chromosome.</title>
        <authorList>
            <person name="Serra L."/>
            <person name="Macchietto M."/>
            <person name="Macias-Munoz A."/>
            <person name="McGill C.J."/>
            <person name="Rodriguez I.M."/>
            <person name="Rodriguez B."/>
            <person name="Murad R."/>
            <person name="Mortazavi A."/>
        </authorList>
    </citation>
    <scope>NUCLEOTIDE SEQUENCE [LARGE SCALE GENOMIC DNA]</scope>
    <source>
        <strain evidence="2 3">ALL</strain>
    </source>
</reference>